<evidence type="ECO:0000256" key="1">
    <source>
        <dbReference type="ARBA" id="ARBA00006484"/>
    </source>
</evidence>
<dbReference type="GO" id="GO:0016614">
    <property type="term" value="F:oxidoreductase activity, acting on CH-OH group of donors"/>
    <property type="evidence" value="ECO:0007669"/>
    <property type="project" value="UniProtKB-ARBA"/>
</dbReference>
<evidence type="ECO:0000313" key="5">
    <source>
        <dbReference type="Proteomes" id="UP000503336"/>
    </source>
</evidence>
<dbReference type="RefSeq" id="WP_165099740.1">
    <property type="nucleotide sequence ID" value="NZ_CP049056.1"/>
</dbReference>
<dbReference type="SMART" id="SM00822">
    <property type="entry name" value="PKS_KR"/>
    <property type="match status" value="1"/>
</dbReference>
<dbReference type="PROSITE" id="PS00061">
    <property type="entry name" value="ADH_SHORT"/>
    <property type="match status" value="1"/>
</dbReference>
<proteinExistence type="inferred from homology"/>
<dbReference type="Gene3D" id="3.40.50.720">
    <property type="entry name" value="NAD(P)-binding Rossmann-like Domain"/>
    <property type="match status" value="1"/>
</dbReference>
<accession>A0A7L5C0Z6</accession>
<evidence type="ECO:0000259" key="3">
    <source>
        <dbReference type="SMART" id="SM00822"/>
    </source>
</evidence>
<comment type="similarity">
    <text evidence="1">Belongs to the short-chain dehydrogenases/reductases (SDR) family.</text>
</comment>
<evidence type="ECO:0000313" key="4">
    <source>
        <dbReference type="EMBL" id="QIE56457.1"/>
    </source>
</evidence>
<dbReference type="PANTHER" id="PTHR48107">
    <property type="entry name" value="NADPH-DEPENDENT ALDEHYDE REDUCTASE-LIKE PROTEIN, CHLOROPLASTIC-RELATED"/>
    <property type="match status" value="1"/>
</dbReference>
<dbReference type="InterPro" id="IPR002347">
    <property type="entry name" value="SDR_fam"/>
</dbReference>
<dbReference type="AlphaFoldDB" id="A0A7L5C0Z6"/>
<feature type="domain" description="Ketoreductase" evidence="3">
    <location>
        <begin position="2"/>
        <end position="180"/>
    </location>
</feature>
<name>A0A7L5C0Z6_9RHOB</name>
<evidence type="ECO:0000256" key="2">
    <source>
        <dbReference type="ARBA" id="ARBA00023002"/>
    </source>
</evidence>
<dbReference type="InterPro" id="IPR036291">
    <property type="entry name" value="NAD(P)-bd_dom_sf"/>
</dbReference>
<keyword evidence="5" id="KW-1185">Reference proteome</keyword>
<reference evidence="4 5" key="1">
    <citation type="submission" date="2020-02" db="EMBL/GenBank/DDBJ databases">
        <title>complete genome sequence of Rhodobacteraceae bacterium.</title>
        <authorList>
            <person name="Park J."/>
            <person name="Kim Y.-S."/>
            <person name="Kim K.-H."/>
        </authorList>
    </citation>
    <scope>NUCLEOTIDE SEQUENCE [LARGE SCALE GENOMIC DNA]</scope>
    <source>
        <strain evidence="4 5">RR4-56</strain>
    </source>
</reference>
<dbReference type="InterPro" id="IPR057326">
    <property type="entry name" value="KR_dom"/>
</dbReference>
<sequence>MSVLVITGGSRGIGRAIVLGAARRGWSAAFSYVANEAAAEATAAEARALGVACEVLQGDARDEAHLAALFDLGAALGPVDKCVVNAGVIGPAGPLAGMDADRIRRIVDINTTGALLTAREAARRMPAAGGGPGGAIAIVSSAAARLGGANNFVDYAATKGAMDTLTRGLAVELAPSVRVNAVRPGIIETDIHGDAGMPDRAEILGPDQPLGRAGTAEETAAAILWLLSDEASYVTGAIIDVAGGR</sequence>
<dbReference type="InterPro" id="IPR020904">
    <property type="entry name" value="Sc_DH/Rdtase_CS"/>
</dbReference>
<keyword evidence="2" id="KW-0560">Oxidoreductase</keyword>
<dbReference type="PRINTS" id="PR00080">
    <property type="entry name" value="SDRFAMILY"/>
</dbReference>
<dbReference type="KEGG" id="hdh:G5B40_13895"/>
<dbReference type="PRINTS" id="PR00081">
    <property type="entry name" value="GDHRDH"/>
</dbReference>
<protein>
    <submittedName>
        <fullName evidence="4">SDR family oxidoreductase</fullName>
    </submittedName>
</protein>
<gene>
    <name evidence="4" type="ORF">G5B40_13895</name>
</gene>
<dbReference type="EMBL" id="CP049056">
    <property type="protein sequence ID" value="QIE56457.1"/>
    <property type="molecule type" value="Genomic_DNA"/>
</dbReference>
<dbReference type="PANTHER" id="PTHR48107:SF7">
    <property type="entry name" value="RE15974P"/>
    <property type="match status" value="1"/>
</dbReference>
<dbReference type="CDD" id="cd05233">
    <property type="entry name" value="SDR_c"/>
    <property type="match status" value="1"/>
</dbReference>
<organism evidence="4 5">
    <name type="scientific">Pikeienuella piscinae</name>
    <dbReference type="NCBI Taxonomy" id="2748098"/>
    <lineage>
        <taxon>Bacteria</taxon>
        <taxon>Pseudomonadati</taxon>
        <taxon>Pseudomonadota</taxon>
        <taxon>Alphaproteobacteria</taxon>
        <taxon>Rhodobacterales</taxon>
        <taxon>Paracoccaceae</taxon>
        <taxon>Pikeienuella</taxon>
    </lineage>
</organism>
<dbReference type="SUPFAM" id="SSF51735">
    <property type="entry name" value="NAD(P)-binding Rossmann-fold domains"/>
    <property type="match status" value="1"/>
</dbReference>
<dbReference type="Proteomes" id="UP000503336">
    <property type="component" value="Chromosome"/>
</dbReference>
<dbReference type="Pfam" id="PF13561">
    <property type="entry name" value="adh_short_C2"/>
    <property type="match status" value="1"/>
</dbReference>
<dbReference type="FunFam" id="3.40.50.720:FF:000084">
    <property type="entry name" value="Short-chain dehydrogenase reductase"/>
    <property type="match status" value="1"/>
</dbReference>